<keyword evidence="3" id="KW-1185">Reference proteome</keyword>
<keyword evidence="1" id="KW-0472">Membrane</keyword>
<dbReference type="Proteomes" id="UP000029518">
    <property type="component" value="Chromosome"/>
</dbReference>
<protein>
    <submittedName>
        <fullName evidence="2">Uncharacterized protein</fullName>
    </submittedName>
</protein>
<sequence length="177" mass="19884">MNETTRNEGQFVGYEYKDVTVKRRMEQVYTDGYANFGWALDGTSTPLKNVGTVTLKFKRDRKIRNKVELTRLQRQFDASVVEIGALENSKVIRASAVAYIVGVIGTAFMAGSVFANQDDRLALSVLLAIPGFVGWIIPYLLYCNISKKKSNKVAPLIDQKYDEIYELCQQANSLLAQ</sequence>
<evidence type="ECO:0000313" key="2">
    <source>
        <dbReference type="EMBL" id="AIQ60114.1"/>
    </source>
</evidence>
<feature type="transmembrane region" description="Helical" evidence="1">
    <location>
        <begin position="121"/>
        <end position="142"/>
    </location>
</feature>
<proteinExistence type="predicted"/>
<evidence type="ECO:0000313" key="3">
    <source>
        <dbReference type="Proteomes" id="UP000029518"/>
    </source>
</evidence>
<feature type="transmembrane region" description="Helical" evidence="1">
    <location>
        <begin position="96"/>
        <end position="115"/>
    </location>
</feature>
<dbReference type="AlphaFoldDB" id="A0A089MUH5"/>
<gene>
    <name evidence="2" type="ORF">PBOR_26550</name>
</gene>
<name>A0A089MUH5_PAEBO</name>
<dbReference type="EMBL" id="CP009285">
    <property type="protein sequence ID" value="AIQ60114.1"/>
    <property type="molecule type" value="Genomic_DNA"/>
</dbReference>
<keyword evidence="1" id="KW-0812">Transmembrane</keyword>
<keyword evidence="1" id="KW-1133">Transmembrane helix</keyword>
<accession>A0A089MUH5</accession>
<dbReference type="OrthoDB" id="2599257at2"/>
<dbReference type="HOGENOM" id="CLU_1516452_0_0_9"/>
<dbReference type="KEGG" id="pbd:PBOR_26550"/>
<evidence type="ECO:0000256" key="1">
    <source>
        <dbReference type="SAM" id="Phobius"/>
    </source>
</evidence>
<reference evidence="2" key="1">
    <citation type="submission" date="2014-08" db="EMBL/GenBank/DDBJ databases">
        <title>Comparative genomics of the Paenibacillus odorifer group.</title>
        <authorList>
            <person name="den Bakker H.C."/>
            <person name="Tsai Y.-C.Y.-C."/>
            <person name="Martin N."/>
            <person name="Korlach J."/>
            <person name="Wiedmann M."/>
        </authorList>
    </citation>
    <scope>NUCLEOTIDE SEQUENCE [LARGE SCALE GENOMIC DNA]</scope>
    <source>
        <strain evidence="2">DSM 13188</strain>
    </source>
</reference>
<organism evidence="2 3">
    <name type="scientific">Paenibacillus borealis</name>
    <dbReference type="NCBI Taxonomy" id="160799"/>
    <lineage>
        <taxon>Bacteria</taxon>
        <taxon>Bacillati</taxon>
        <taxon>Bacillota</taxon>
        <taxon>Bacilli</taxon>
        <taxon>Bacillales</taxon>
        <taxon>Paenibacillaceae</taxon>
        <taxon>Paenibacillus</taxon>
    </lineage>
</organism>
<dbReference type="RefSeq" id="WP_042216531.1">
    <property type="nucleotide sequence ID" value="NZ_CP009285.1"/>
</dbReference>